<evidence type="ECO:0000256" key="1">
    <source>
        <dbReference type="SAM" id="Coils"/>
    </source>
</evidence>
<sequence>MIRILVLAFLCATIGVLLGLMGSYAARSERFQNELRSAQEQQEETLRQLKSCKGKWDSLASTVINLPGRRGEIAYIPGDDTILFPPPAYFGPFPALVVGEEKFPISCVN</sequence>
<name>A0A1F5QC88_9BACT</name>
<organism evidence="2 3">
    <name type="scientific">Candidatus Doudnabacteria bacterium RIFCSPLOWO2_02_FULL_48_13</name>
    <dbReference type="NCBI Taxonomy" id="1817845"/>
    <lineage>
        <taxon>Bacteria</taxon>
        <taxon>Candidatus Doudnaibacteriota</taxon>
    </lineage>
</organism>
<reference evidence="2 3" key="1">
    <citation type="journal article" date="2016" name="Nat. Commun.">
        <title>Thousands of microbial genomes shed light on interconnected biogeochemical processes in an aquifer system.</title>
        <authorList>
            <person name="Anantharaman K."/>
            <person name="Brown C.T."/>
            <person name="Hug L.A."/>
            <person name="Sharon I."/>
            <person name="Castelle C.J."/>
            <person name="Probst A.J."/>
            <person name="Thomas B.C."/>
            <person name="Singh A."/>
            <person name="Wilkins M.J."/>
            <person name="Karaoz U."/>
            <person name="Brodie E.L."/>
            <person name="Williams K.H."/>
            <person name="Hubbard S.S."/>
            <person name="Banfield J.F."/>
        </authorList>
    </citation>
    <scope>NUCLEOTIDE SEQUENCE [LARGE SCALE GENOMIC DNA]</scope>
</reference>
<feature type="coiled-coil region" evidence="1">
    <location>
        <begin position="21"/>
        <end position="55"/>
    </location>
</feature>
<accession>A0A1F5QC88</accession>
<dbReference type="AlphaFoldDB" id="A0A1F5QC88"/>
<keyword evidence="1" id="KW-0175">Coiled coil</keyword>
<dbReference type="Proteomes" id="UP000177235">
    <property type="component" value="Unassembled WGS sequence"/>
</dbReference>
<gene>
    <name evidence="2" type="ORF">A3J05_00850</name>
</gene>
<evidence type="ECO:0000313" key="3">
    <source>
        <dbReference type="Proteomes" id="UP000177235"/>
    </source>
</evidence>
<dbReference type="EMBL" id="MFFF01000015">
    <property type="protein sequence ID" value="OGE99804.1"/>
    <property type="molecule type" value="Genomic_DNA"/>
</dbReference>
<protein>
    <submittedName>
        <fullName evidence="2">Uncharacterized protein</fullName>
    </submittedName>
</protein>
<proteinExistence type="predicted"/>
<evidence type="ECO:0000313" key="2">
    <source>
        <dbReference type="EMBL" id="OGE99804.1"/>
    </source>
</evidence>
<comment type="caution">
    <text evidence="2">The sequence shown here is derived from an EMBL/GenBank/DDBJ whole genome shotgun (WGS) entry which is preliminary data.</text>
</comment>